<proteinExistence type="predicted"/>
<name>A0A3M3ANC2_PSEYM</name>
<dbReference type="AlphaFoldDB" id="A0A3M3ANC2"/>
<evidence type="ECO:0000313" key="2">
    <source>
        <dbReference type="Proteomes" id="UP000282378"/>
    </source>
</evidence>
<evidence type="ECO:0000313" key="1">
    <source>
        <dbReference type="EMBL" id="RMM01995.1"/>
    </source>
</evidence>
<keyword evidence="1" id="KW-0808">Transferase</keyword>
<dbReference type="GO" id="GO:0016740">
    <property type="term" value="F:transferase activity"/>
    <property type="evidence" value="ECO:0007669"/>
    <property type="project" value="UniProtKB-KW"/>
</dbReference>
<reference evidence="1 2" key="1">
    <citation type="submission" date="2018-08" db="EMBL/GenBank/DDBJ databases">
        <title>Recombination of ecologically and evolutionarily significant loci maintains genetic cohesion in the Pseudomonas syringae species complex.</title>
        <authorList>
            <person name="Dillon M."/>
            <person name="Thakur S."/>
            <person name="Almeida R.N.D."/>
            <person name="Weir B.S."/>
            <person name="Guttman D.S."/>
        </authorList>
    </citation>
    <scope>NUCLEOTIDE SEQUENCE [LARGE SCALE GENOMIC DNA]</scope>
    <source>
        <strain evidence="1 2">88_10</strain>
    </source>
</reference>
<sequence>MEARRQHLPHGLLIDDPQGQWTDPREAEIAQLMRNTQRVNQYDELDTLANYPEGVRKFLKRVSRVRVERLLYRIL</sequence>
<dbReference type="Gene3D" id="3.30.870.10">
    <property type="entry name" value="Endonuclease Chain A"/>
    <property type="match status" value="1"/>
</dbReference>
<dbReference type="Proteomes" id="UP000282378">
    <property type="component" value="Unassembled WGS sequence"/>
</dbReference>
<gene>
    <name evidence="1" type="ORF">APX70_05919</name>
</gene>
<protein>
    <submittedName>
        <fullName evidence="1">CDP-diacylglycerol--serine O-phosphatidyltransferase</fullName>
    </submittedName>
</protein>
<organism evidence="1 2">
    <name type="scientific">Pseudomonas syringae pv. maculicola</name>
    <dbReference type="NCBI Taxonomy" id="59511"/>
    <lineage>
        <taxon>Bacteria</taxon>
        <taxon>Pseudomonadati</taxon>
        <taxon>Pseudomonadota</taxon>
        <taxon>Gammaproteobacteria</taxon>
        <taxon>Pseudomonadales</taxon>
        <taxon>Pseudomonadaceae</taxon>
        <taxon>Pseudomonas</taxon>
    </lineage>
</organism>
<accession>A0A3M3ANC2</accession>
<comment type="caution">
    <text evidence="1">The sequence shown here is derived from an EMBL/GenBank/DDBJ whole genome shotgun (WGS) entry which is preliminary data.</text>
</comment>
<dbReference type="EMBL" id="RBNL01000449">
    <property type="protein sequence ID" value="RMM01995.1"/>
    <property type="molecule type" value="Genomic_DNA"/>
</dbReference>